<evidence type="ECO:0000313" key="2">
    <source>
        <dbReference type="EMBL" id="PNH06996.1"/>
    </source>
</evidence>
<dbReference type="Pfam" id="PF13884">
    <property type="entry name" value="Peptidase_S74"/>
    <property type="match status" value="1"/>
</dbReference>
<proteinExistence type="predicted"/>
<dbReference type="InterPro" id="IPR030392">
    <property type="entry name" value="S74_ICA"/>
</dbReference>
<organism evidence="2 3">
    <name type="scientific">Tetrabaena socialis</name>
    <dbReference type="NCBI Taxonomy" id="47790"/>
    <lineage>
        <taxon>Eukaryota</taxon>
        <taxon>Viridiplantae</taxon>
        <taxon>Chlorophyta</taxon>
        <taxon>core chlorophytes</taxon>
        <taxon>Chlorophyceae</taxon>
        <taxon>CS clade</taxon>
        <taxon>Chlamydomonadales</taxon>
        <taxon>Tetrabaenaceae</taxon>
        <taxon>Tetrabaena</taxon>
    </lineage>
</organism>
<sequence length="438" mass="45744">MSAASVLTSPQYNLNYGAIEELTQLGSVVTTNIAAYIDADNTPRNLSIGASSNLVGQAVKGIYLEHGSTDRITMSTSSGAITTQYLSIGLSNSRVTLVDKRSAGLSLQTKDTLIGSMRFVEDASKMTLSMPSLGDGLSVLPAVAMQSTLAVALDTSLNQNLYVTGDTGMGGKLVTYGGVYTPDLALYKNSSNNGVAQVGYSFKINDRDQLELVKYTFFDAVDAAVAKKVAVYGTGSIGSSEMSDVLYEPSLITGSGTGGSSIGGSNTAPGFTNIGSLFSMTQTSNVYSMNSLTLGSSNVNTDYTLQVVGATQSTTFLAASNISSPAFLTTSDARLKNIHEPINGPDALNAIMGLSPLNYSWKTDGTGRKHPGFIAQNIATMMPRAVQVVPKGDLEDAMHIDNTALMAYLVAAVQELGTRVLGMGLDKDAHVLCTGGCK</sequence>
<reference evidence="2 3" key="1">
    <citation type="journal article" date="2017" name="Mol. Biol. Evol.">
        <title>The 4-celled Tetrabaena socialis nuclear genome reveals the essential components for genetic control of cell number at the origin of multicellularity in the volvocine lineage.</title>
        <authorList>
            <person name="Featherston J."/>
            <person name="Arakaki Y."/>
            <person name="Hanschen E.R."/>
            <person name="Ferris P.J."/>
            <person name="Michod R.E."/>
            <person name="Olson B.J.S.C."/>
            <person name="Nozaki H."/>
            <person name="Durand P.M."/>
        </authorList>
    </citation>
    <scope>NUCLEOTIDE SEQUENCE [LARGE SCALE GENOMIC DNA]</scope>
    <source>
        <strain evidence="2 3">NIES-571</strain>
    </source>
</reference>
<dbReference type="InterPro" id="IPR036388">
    <property type="entry name" value="WH-like_DNA-bd_sf"/>
</dbReference>
<gene>
    <name evidence="2" type="ORF">TSOC_006568</name>
</gene>
<dbReference type="AlphaFoldDB" id="A0A2J8A3B4"/>
<dbReference type="EMBL" id="PGGS01000203">
    <property type="protein sequence ID" value="PNH06996.1"/>
    <property type="molecule type" value="Genomic_DNA"/>
</dbReference>
<feature type="domain" description="Peptidase S74" evidence="1">
    <location>
        <begin position="331"/>
        <end position="427"/>
    </location>
</feature>
<name>A0A2J8A3B4_9CHLO</name>
<keyword evidence="3" id="KW-1185">Reference proteome</keyword>
<dbReference type="Gene3D" id="1.10.10.10">
    <property type="entry name" value="Winged helix-like DNA-binding domain superfamily/Winged helix DNA-binding domain"/>
    <property type="match status" value="1"/>
</dbReference>
<dbReference type="Proteomes" id="UP000236333">
    <property type="component" value="Unassembled WGS sequence"/>
</dbReference>
<comment type="caution">
    <text evidence="2">The sequence shown here is derived from an EMBL/GenBank/DDBJ whole genome shotgun (WGS) entry which is preliminary data.</text>
</comment>
<protein>
    <recommendedName>
        <fullName evidence="1">Peptidase S74 domain-containing protein</fullName>
    </recommendedName>
</protein>
<dbReference type="OrthoDB" id="107594at2759"/>
<evidence type="ECO:0000259" key="1">
    <source>
        <dbReference type="PROSITE" id="PS51688"/>
    </source>
</evidence>
<accession>A0A2J8A3B4</accession>
<evidence type="ECO:0000313" key="3">
    <source>
        <dbReference type="Proteomes" id="UP000236333"/>
    </source>
</evidence>
<dbReference type="PROSITE" id="PS51688">
    <property type="entry name" value="ICA"/>
    <property type="match status" value="1"/>
</dbReference>